<gene>
    <name evidence="1" type="ORF">AHOG_03370</name>
</gene>
<reference evidence="1 2" key="1">
    <citation type="submission" date="2017-07" db="EMBL/GenBank/DDBJ databases">
        <title>Complete genome sequence of Actinoalloteichus hoggarensis DSM 45943, type strain of Actinoalloteichus hoggarensis.</title>
        <authorList>
            <person name="Ruckert C."/>
            <person name="Nouioui I."/>
            <person name="Willmese J."/>
            <person name="van Wezel G."/>
            <person name="Klenk H.-P."/>
            <person name="Kalinowski J."/>
            <person name="Zotchev S.B."/>
        </authorList>
    </citation>
    <scope>NUCLEOTIDE SEQUENCE [LARGE SCALE GENOMIC DNA]</scope>
    <source>
        <strain evidence="1 2">DSM 45943</strain>
    </source>
</reference>
<dbReference type="AlphaFoldDB" id="A0A221VXR2"/>
<keyword evidence="2" id="KW-1185">Reference proteome</keyword>
<dbReference type="KEGG" id="ahg:AHOG_03370"/>
<evidence type="ECO:0000313" key="1">
    <source>
        <dbReference type="EMBL" id="ASO18332.1"/>
    </source>
</evidence>
<dbReference type="Proteomes" id="UP000204221">
    <property type="component" value="Chromosome"/>
</dbReference>
<dbReference type="OrthoDB" id="9916178at2"/>
<sequence>MSVPVLRGELHALVAGLAAFPAGTLSQAGLRAAGVLRRVLSTSEAASADAAIRRLDLAGLGVDECAARLRGGMGALRTYAAAL</sequence>
<protein>
    <submittedName>
        <fullName evidence="1">Uncharacterized protein</fullName>
    </submittedName>
</protein>
<dbReference type="EMBL" id="CP022521">
    <property type="protein sequence ID" value="ASO18332.1"/>
    <property type="molecule type" value="Genomic_DNA"/>
</dbReference>
<accession>A0A221VXR2</accession>
<organism evidence="1 2">
    <name type="scientific">Actinoalloteichus hoggarensis</name>
    <dbReference type="NCBI Taxonomy" id="1470176"/>
    <lineage>
        <taxon>Bacteria</taxon>
        <taxon>Bacillati</taxon>
        <taxon>Actinomycetota</taxon>
        <taxon>Actinomycetes</taxon>
        <taxon>Pseudonocardiales</taxon>
        <taxon>Pseudonocardiaceae</taxon>
        <taxon>Actinoalloteichus</taxon>
    </lineage>
</organism>
<evidence type="ECO:0000313" key="2">
    <source>
        <dbReference type="Proteomes" id="UP000204221"/>
    </source>
</evidence>
<dbReference type="RefSeq" id="WP_093940051.1">
    <property type="nucleotide sequence ID" value="NZ_CP022521.1"/>
</dbReference>
<proteinExistence type="predicted"/>
<name>A0A221VXR2_9PSEU</name>